<gene>
    <name evidence="1" type="ORF">GCM10009093_02190</name>
</gene>
<dbReference type="EMBL" id="BAAAEJ010000002">
    <property type="protein sequence ID" value="GAA0378685.1"/>
    <property type="molecule type" value="Genomic_DNA"/>
</dbReference>
<reference evidence="1 2" key="1">
    <citation type="journal article" date="2019" name="Int. J. Syst. Evol. Microbiol.">
        <title>The Global Catalogue of Microorganisms (GCM) 10K type strain sequencing project: providing services to taxonomists for standard genome sequencing and annotation.</title>
        <authorList>
            <consortium name="The Broad Institute Genomics Platform"/>
            <consortium name="The Broad Institute Genome Sequencing Center for Infectious Disease"/>
            <person name="Wu L."/>
            <person name="Ma J."/>
        </authorList>
    </citation>
    <scope>NUCLEOTIDE SEQUENCE [LARGE SCALE GENOMIC DNA]</scope>
    <source>
        <strain evidence="1 2">JCM 13476</strain>
    </source>
</reference>
<organism evidence="1 2">
    <name type="scientific">Brevundimonas terrae</name>
    <dbReference type="NCBI Taxonomy" id="363631"/>
    <lineage>
        <taxon>Bacteria</taxon>
        <taxon>Pseudomonadati</taxon>
        <taxon>Pseudomonadota</taxon>
        <taxon>Alphaproteobacteria</taxon>
        <taxon>Caulobacterales</taxon>
        <taxon>Caulobacteraceae</taxon>
        <taxon>Brevundimonas</taxon>
    </lineage>
</organism>
<comment type="caution">
    <text evidence="1">The sequence shown here is derived from an EMBL/GenBank/DDBJ whole genome shotgun (WGS) entry which is preliminary data.</text>
</comment>
<sequence length="104" mass="11442">MTNKNDGDSTRKKMQLLPFTTRSGVNGSISYTCTGLTGEIVMLDKRQFTLFALAGAMAGTAACTPTVRIAFDKPLEINANLRADIVIKLDEELKKLFQENPNLF</sequence>
<keyword evidence="2" id="KW-1185">Reference proteome</keyword>
<protein>
    <submittedName>
        <fullName evidence="1">Uncharacterized protein</fullName>
    </submittedName>
</protein>
<accession>A0ABN0Y041</accession>
<dbReference type="Proteomes" id="UP001500791">
    <property type="component" value="Unassembled WGS sequence"/>
</dbReference>
<proteinExistence type="predicted"/>
<evidence type="ECO:0000313" key="1">
    <source>
        <dbReference type="EMBL" id="GAA0378685.1"/>
    </source>
</evidence>
<name>A0ABN0Y041_9CAUL</name>
<evidence type="ECO:0000313" key="2">
    <source>
        <dbReference type="Proteomes" id="UP001500791"/>
    </source>
</evidence>